<dbReference type="GO" id="GO:0030245">
    <property type="term" value="P:cellulose catabolic process"/>
    <property type="evidence" value="ECO:0007669"/>
    <property type="project" value="InterPro"/>
</dbReference>
<comment type="catalytic activity">
    <reaction evidence="1">
        <text>Random hydrolysis of (1-&gt;4)-beta-D-mannosidic linkages in mannans, galactomannans and glucomannans.</text>
        <dbReference type="EC" id="3.2.1.78"/>
    </reaction>
</comment>
<evidence type="ECO:0000256" key="9">
    <source>
        <dbReference type="SAM" id="SignalP"/>
    </source>
</evidence>
<dbReference type="Gene3D" id="3.20.20.80">
    <property type="entry name" value="Glycosidases"/>
    <property type="match status" value="1"/>
</dbReference>
<feature type="signal peptide" evidence="9">
    <location>
        <begin position="1"/>
        <end position="26"/>
    </location>
</feature>
<evidence type="ECO:0000256" key="1">
    <source>
        <dbReference type="ARBA" id="ARBA00001678"/>
    </source>
</evidence>
<dbReference type="InterPro" id="IPR008979">
    <property type="entry name" value="Galactose-bd-like_sf"/>
</dbReference>
<reference evidence="12" key="1">
    <citation type="submission" date="2022-08" db="EMBL/GenBank/DDBJ databases">
        <title>The genomic sequence of strain Paenibacillus sp. SCIV0701.</title>
        <authorList>
            <person name="Zhao H."/>
        </authorList>
    </citation>
    <scope>NUCLEOTIDE SEQUENCE</scope>
    <source>
        <strain evidence="12">SCIV0701</strain>
    </source>
</reference>
<comment type="caution">
    <text evidence="12">The sequence shown here is derived from an EMBL/GenBank/DDBJ whole genome shotgun (WGS) entry which is preliminary data.</text>
</comment>
<dbReference type="PROSITE" id="PS50853">
    <property type="entry name" value="FN3"/>
    <property type="match status" value="1"/>
</dbReference>
<comment type="subcellular location">
    <subcellularLocation>
        <location evidence="2">Secreted</location>
    </subcellularLocation>
</comment>
<keyword evidence="4" id="KW-0964">Secreted</keyword>
<dbReference type="InterPro" id="IPR017853">
    <property type="entry name" value="GH"/>
</dbReference>
<feature type="domain" description="SLH" evidence="11">
    <location>
        <begin position="1899"/>
        <end position="1953"/>
    </location>
</feature>
<dbReference type="EMBL" id="JANIPJ010000007">
    <property type="protein sequence ID" value="MCR2804635.1"/>
    <property type="molecule type" value="Genomic_DNA"/>
</dbReference>
<keyword evidence="13" id="KW-1185">Reference proteome</keyword>
<keyword evidence="6" id="KW-0378">Hydrolase</keyword>
<dbReference type="InterPro" id="IPR005087">
    <property type="entry name" value="CBM11"/>
</dbReference>
<dbReference type="SUPFAM" id="SSF51445">
    <property type="entry name" value="(Trans)glycosidases"/>
    <property type="match status" value="1"/>
</dbReference>
<evidence type="ECO:0000259" key="10">
    <source>
        <dbReference type="PROSITE" id="PS50853"/>
    </source>
</evidence>
<feature type="domain" description="Fibronectin type-III" evidence="10">
    <location>
        <begin position="399"/>
        <end position="495"/>
    </location>
</feature>
<evidence type="ECO:0000256" key="8">
    <source>
        <dbReference type="SAM" id="MobiDB-lite"/>
    </source>
</evidence>
<protein>
    <recommendedName>
        <fullName evidence="3">mannan endo-1,4-beta-mannosidase</fullName>
        <ecNumber evidence="3">3.2.1.78</ecNumber>
    </recommendedName>
</protein>
<evidence type="ECO:0000256" key="3">
    <source>
        <dbReference type="ARBA" id="ARBA00012706"/>
    </source>
</evidence>
<dbReference type="InterPro" id="IPR001119">
    <property type="entry name" value="SLH_dom"/>
</dbReference>
<gene>
    <name evidence="12" type="ORF">NQZ67_12175</name>
</gene>
<dbReference type="Gene3D" id="2.60.120.260">
    <property type="entry name" value="Galactose-binding domain-like"/>
    <property type="match status" value="2"/>
</dbReference>
<dbReference type="GO" id="GO:0005576">
    <property type="term" value="C:extracellular region"/>
    <property type="evidence" value="ECO:0007669"/>
    <property type="project" value="UniProtKB-SubCell"/>
</dbReference>
<feature type="domain" description="SLH" evidence="11">
    <location>
        <begin position="1837"/>
        <end position="1896"/>
    </location>
</feature>
<evidence type="ECO:0000256" key="7">
    <source>
        <dbReference type="ARBA" id="ARBA00023295"/>
    </source>
</evidence>
<dbReference type="SUPFAM" id="SSF49265">
    <property type="entry name" value="Fibronectin type III"/>
    <property type="match status" value="1"/>
</dbReference>
<organism evidence="12 13">
    <name type="scientific">Paenibacillus soyae</name>
    <dbReference type="NCBI Taxonomy" id="2969249"/>
    <lineage>
        <taxon>Bacteria</taxon>
        <taxon>Bacillati</taxon>
        <taxon>Bacillota</taxon>
        <taxon>Bacilli</taxon>
        <taxon>Bacillales</taxon>
        <taxon>Paenibacillaceae</taxon>
        <taxon>Paenibacillus</taxon>
    </lineage>
</organism>
<dbReference type="PROSITE" id="PS51272">
    <property type="entry name" value="SLH"/>
    <property type="match status" value="3"/>
</dbReference>
<dbReference type="GO" id="GO:0008810">
    <property type="term" value="F:cellulase activity"/>
    <property type="evidence" value="ECO:0007669"/>
    <property type="project" value="InterPro"/>
</dbReference>
<dbReference type="Pfam" id="PF00395">
    <property type="entry name" value="SLH"/>
    <property type="match status" value="3"/>
</dbReference>
<evidence type="ECO:0000256" key="5">
    <source>
        <dbReference type="ARBA" id="ARBA00022729"/>
    </source>
</evidence>
<evidence type="ECO:0000256" key="6">
    <source>
        <dbReference type="ARBA" id="ARBA00022801"/>
    </source>
</evidence>
<sequence>MFKKTMTLLALMALMLQTLAGASAYAAEEEAGGDWTSVLDGYITVDPVSKDKLLEGGEEYRFASLNYPGGVGDTAFAQEDAIRTIAAMGGKVTRVYVLSVKKYDNSNAATAHVQGPDANGVMQFNEDSFRKLDQFLALANKYGVRVILPFVDQWQWTGGIESYAVFRGYPISGDAANDPDAWNFYTDERIKSDFKQVIAYTMNRVNTITGVTYKDDPAILAWETGNELGGYNQDKFPQAWTTEMAAFMQEQEPKQLVLDGRFGIHPDSLTDPNIDVVGNHFYTGNFIDKVNADRAMSAGKKPYILGEFGLYTKAAPVDALFNAALQNGTSGALIWSLRPHKDDGGFYWHDEDPGNWSSYHWPGFSSGDWYDETNIIRTVYKYAHFMDANDPGKTTPVPPIKAPETTPVLFPIDSVGNIKWRGSVGAAGYEVQRSENGADWTTVAASFSDGGRAGTPAFHDETAITGTTYQYRVRGVNESGQSEWSNVVETTAKHVITDELSLLYNDNEKRKVYAYDHSANLTTQADVWNEVGQGFKALVAGPEFGYLTYGSPVPIESLTVTTLGTGVSQFMASASNGGFVTVEESAIAVTGEAGSKTYTLTGLPEGTRFVKLLIPGNSSLRIDRVDLEYIYEGEGHMPLPVIERNGFVVDEEFTALPDGLSENLTVTEDGLISGNGEEGYVLYRTGGDINSYRVVGREEASAELLRFAVSLDGVHFTDTVPAVQRDVGGEGSGTTIYSDFAVDAGTRYLKVIFPADGESAGAAVSRVELGYGVNMIPLTDKPPVNVLEDAEYYFGKDESLKAAFTVNAVGDTIEPSITTEHKSNGSYGMQLDYEFGANYYAGVTKTLAGTDLSSFDALQAWVKGDGSGNKLTFQFRLADNSVWEAVKTLNGTEGQTIQVKYDEFAQPEWDTPVEAMDMSDVREFSLYVSSDAAATANAGTVYLDNIRVASSTKLDNYESYGGYDTLVQKAYSRNTGGGQFDVSLTSEHKSEGAYGLKLDYDVAAAGYAGATLSPNYLGLNGYDGFSMWFKPDDSRNKLVIQFTTEDGKYWETSTTIKGTDARLVYVPFSKFRHPGWYGGDPNATPDVSKKIIAFSTYINKDEGVTRETSGTVYIDDINGADFEARLASSEVSIEAQDGASVTAFPYTVAGMGPANEYVAIAVGQQKFYALADSEGNWTYDIPRMVNGEERVIKAAVELYDETAVVSDTVTVNVDVPGNTYQEETPGGGEEEPPVDTTNYAVNGGFEVVAQEGVWPLLPQGWSHVDAAGEAVTDGKVKLEGNARTGNYKLVHYNGGPYEAITSQTVTGLSEGIYEVTAWTQSKTGNPQLAEMSVRSDDDDAVVEAIEPGEGTWVQQKLTNIAVTNGTLTIAFRSKNVAGDFWIGVDDVELRRIGDINYAANGSFESFTADVSTGALLADQWESVDASGEPVTDGTAKVEASASSHSGDYQLAHWNEAAYVVTTSQEVTGLKDGVYELRAWTRSKGGQTKAELTASGYGGAKLVEAIEAGESTWVQQKISGIEVTEGKLTIGIHSDSPAGMWIVVDDVELVRTGDLPDDGGGNGDGDNGNGNGGNTGGGGVIMPGASDEPKPYTKAQIQASMKDGEMALTANEAGVRIPADIASWIGENELRVQAGGAELVIPAGVLEQLAGLVSEGELADASIEIAMTKLETDAYGQLLDEAAEKRGAVIKSAGHVYEFSLRVIDAAGEAAELSELASPVMVKLLKDAKGADGFTGIYYISDNGDIEYAGRLTEDGYIVAAVQHFSKYGVLSYSKSFQDVADTHWASHAVKELAAMGIVQGVTFDEFRPGGSVTRAEFAAMLVRALGLQADGEEEPAFADVAADSWYAGAVAAAAEYGIVQGRGGNLFAPEVTITREEMAVMLVRAAELIVGEPLVAEEDAIFVDGGEISEWAKDAVNVAYALELVQGDEMGRFKPQGTATRAHSAQVIHRLVQ</sequence>
<keyword evidence="5 9" id="KW-0732">Signal</keyword>
<accession>A0A9X2S8Z8</accession>
<dbReference type="InterPro" id="IPR036116">
    <property type="entry name" value="FN3_sf"/>
</dbReference>
<feature type="compositionally biased region" description="Gly residues" evidence="8">
    <location>
        <begin position="1557"/>
        <end position="1580"/>
    </location>
</feature>
<evidence type="ECO:0000259" key="11">
    <source>
        <dbReference type="PROSITE" id="PS51272"/>
    </source>
</evidence>
<feature type="domain" description="SLH" evidence="11">
    <location>
        <begin position="1772"/>
        <end position="1835"/>
    </location>
</feature>
<dbReference type="InterPro" id="IPR013783">
    <property type="entry name" value="Ig-like_fold"/>
</dbReference>
<dbReference type="InterPro" id="IPR001547">
    <property type="entry name" value="Glyco_hydro_5"/>
</dbReference>
<dbReference type="InterPro" id="IPR003961">
    <property type="entry name" value="FN3_dom"/>
</dbReference>
<dbReference type="EC" id="3.2.1.78" evidence="3"/>
<dbReference type="CDD" id="cd00063">
    <property type="entry name" value="FN3"/>
    <property type="match status" value="1"/>
</dbReference>
<dbReference type="GO" id="GO:0016985">
    <property type="term" value="F:mannan endo-1,4-beta-mannosidase activity"/>
    <property type="evidence" value="ECO:0007669"/>
    <property type="project" value="TreeGrafter"/>
</dbReference>
<dbReference type="Pfam" id="PF03425">
    <property type="entry name" value="CBM_11"/>
    <property type="match status" value="1"/>
</dbReference>
<dbReference type="InterPro" id="IPR045053">
    <property type="entry name" value="MAN-like"/>
</dbReference>
<dbReference type="PANTHER" id="PTHR31451:SF39">
    <property type="entry name" value="MANNAN ENDO-1,4-BETA-MANNOSIDASE 1"/>
    <property type="match status" value="1"/>
</dbReference>
<evidence type="ECO:0000313" key="13">
    <source>
        <dbReference type="Proteomes" id="UP001141950"/>
    </source>
</evidence>
<dbReference type="RefSeq" id="WP_257445791.1">
    <property type="nucleotide sequence ID" value="NZ_JANIPJ010000007.1"/>
</dbReference>
<dbReference type="SUPFAM" id="SSF49785">
    <property type="entry name" value="Galactose-binding domain-like"/>
    <property type="match status" value="2"/>
</dbReference>
<dbReference type="Pfam" id="PF26410">
    <property type="entry name" value="GH5_mannosidase"/>
    <property type="match status" value="1"/>
</dbReference>
<evidence type="ECO:0000256" key="2">
    <source>
        <dbReference type="ARBA" id="ARBA00004613"/>
    </source>
</evidence>
<feature type="region of interest" description="Disordered" evidence="8">
    <location>
        <begin position="1551"/>
        <end position="1590"/>
    </location>
</feature>
<evidence type="ECO:0000256" key="4">
    <source>
        <dbReference type="ARBA" id="ARBA00022525"/>
    </source>
</evidence>
<proteinExistence type="predicted"/>
<keyword evidence="7" id="KW-0326">Glycosidase</keyword>
<evidence type="ECO:0000313" key="12">
    <source>
        <dbReference type="EMBL" id="MCR2804635.1"/>
    </source>
</evidence>
<dbReference type="Gene3D" id="2.60.120.430">
    <property type="entry name" value="Galactose-binding lectin"/>
    <property type="match status" value="1"/>
</dbReference>
<feature type="chain" id="PRO_5040861165" description="mannan endo-1,4-beta-mannosidase" evidence="9">
    <location>
        <begin position="27"/>
        <end position="1953"/>
    </location>
</feature>
<dbReference type="PANTHER" id="PTHR31451">
    <property type="match status" value="1"/>
</dbReference>
<dbReference type="Proteomes" id="UP001141950">
    <property type="component" value="Unassembled WGS sequence"/>
</dbReference>
<name>A0A9X2S8Z8_9BACL</name>
<dbReference type="Gene3D" id="2.60.40.10">
    <property type="entry name" value="Immunoglobulins"/>
    <property type="match status" value="1"/>
</dbReference>